<dbReference type="Gene3D" id="3.20.20.410">
    <property type="entry name" value="Protein of unknown function UPF0759"/>
    <property type="match status" value="1"/>
</dbReference>
<name>A0ABS3QKV2_9BACT</name>
<sequence>MGPGLSSLGSAACVSRRGIGSGGARRYCRISGGSQPQPLIPLTIRFYARSHFIYRLFRLLFPRLEGVFYPQGLPSRKWFAYYCTQFNTLELNATFYRMPELKAFETWYTQSPADFRFAVKAPRQVTHYKKFNAEAQLILADFYGTVTEGLRDKLGPVLFQLPPKAAYTEKLLERLLDSLDPTFQNVVEFRHPSWWDGPVQRLLAKHGIAFVGQSYPPPLELPDEVVANTSTVYYRFHGVPELYKSSYNPEFLARIAAEITAAENVREAYLFFNNGIGAVGVENARQMQRLLQAGH</sequence>
<reference evidence="1 2" key="1">
    <citation type="submission" date="2021-03" db="EMBL/GenBank/DDBJ databases">
        <authorList>
            <person name="Kim M.K."/>
        </authorList>
    </citation>
    <scope>NUCLEOTIDE SEQUENCE [LARGE SCALE GENOMIC DNA]</scope>
    <source>
        <strain evidence="1 2">BT442</strain>
    </source>
</reference>
<dbReference type="RefSeq" id="WP_208177566.1">
    <property type="nucleotide sequence ID" value="NZ_JAGETZ010000013.1"/>
</dbReference>
<dbReference type="PANTHER" id="PTHR30348:SF4">
    <property type="entry name" value="DUF72 DOMAIN-CONTAINING PROTEIN"/>
    <property type="match status" value="1"/>
</dbReference>
<proteinExistence type="predicted"/>
<protein>
    <submittedName>
        <fullName evidence="1">DUF72 domain-containing protein</fullName>
    </submittedName>
</protein>
<keyword evidence="2" id="KW-1185">Reference proteome</keyword>
<dbReference type="SUPFAM" id="SSF117396">
    <property type="entry name" value="TM1631-like"/>
    <property type="match status" value="1"/>
</dbReference>
<dbReference type="PANTHER" id="PTHR30348">
    <property type="entry name" value="UNCHARACTERIZED PROTEIN YECE"/>
    <property type="match status" value="1"/>
</dbReference>
<gene>
    <name evidence="1" type="ORF">J4E00_22645</name>
</gene>
<organism evidence="1 2">
    <name type="scientific">Hymenobacter negativus</name>
    <dbReference type="NCBI Taxonomy" id="2795026"/>
    <lineage>
        <taxon>Bacteria</taxon>
        <taxon>Pseudomonadati</taxon>
        <taxon>Bacteroidota</taxon>
        <taxon>Cytophagia</taxon>
        <taxon>Cytophagales</taxon>
        <taxon>Hymenobacteraceae</taxon>
        <taxon>Hymenobacter</taxon>
    </lineage>
</organism>
<dbReference type="Proteomes" id="UP000664369">
    <property type="component" value="Unassembled WGS sequence"/>
</dbReference>
<dbReference type="EMBL" id="JAGETZ010000013">
    <property type="protein sequence ID" value="MBO2011881.1"/>
    <property type="molecule type" value="Genomic_DNA"/>
</dbReference>
<accession>A0ABS3QKV2</accession>
<comment type="caution">
    <text evidence="1">The sequence shown here is derived from an EMBL/GenBank/DDBJ whole genome shotgun (WGS) entry which is preliminary data.</text>
</comment>
<dbReference type="InterPro" id="IPR002763">
    <property type="entry name" value="DUF72"/>
</dbReference>
<dbReference type="Pfam" id="PF01904">
    <property type="entry name" value="DUF72"/>
    <property type="match status" value="1"/>
</dbReference>
<evidence type="ECO:0000313" key="2">
    <source>
        <dbReference type="Proteomes" id="UP000664369"/>
    </source>
</evidence>
<dbReference type="InterPro" id="IPR036520">
    <property type="entry name" value="UPF0759_sf"/>
</dbReference>
<evidence type="ECO:0000313" key="1">
    <source>
        <dbReference type="EMBL" id="MBO2011881.1"/>
    </source>
</evidence>